<reference evidence="2 3" key="2">
    <citation type="submission" date="2014-05" db="EMBL/GenBank/DDBJ databases">
        <title>Genome sequence of the 3-chlorobenzoate degrading bacterium Pseudomonas knackmussii B13 shows multiple evidence for horizontal gene transfer.</title>
        <authorList>
            <person name="Miyazaki R."/>
            <person name="Bertelli C."/>
            <person name="Falquet L."/>
            <person name="Robinson-Rechavi M."/>
            <person name="Gharib W."/>
            <person name="Roy S."/>
            <person name="Van der Meer J.R."/>
        </authorList>
    </citation>
    <scope>NUCLEOTIDE SEQUENCE [LARGE SCALE GENOMIC DNA]</scope>
    <source>
        <strain evidence="2 3">B13</strain>
    </source>
</reference>
<keyword evidence="1" id="KW-1133">Transmembrane helix</keyword>
<evidence type="ECO:0000313" key="3">
    <source>
        <dbReference type="Proteomes" id="UP000025241"/>
    </source>
</evidence>
<dbReference type="InterPro" id="IPR021329">
    <property type="entry name" value="DUF2938"/>
</dbReference>
<proteinExistence type="predicted"/>
<dbReference type="PATRIC" id="fig|1301098.3.peg.1135"/>
<evidence type="ECO:0000313" key="2">
    <source>
        <dbReference type="EMBL" id="CDF82487.1"/>
    </source>
</evidence>
<dbReference type="STRING" id="1301098.PKB_1122"/>
<gene>
    <name evidence="2" type="ORF">PKB_1122</name>
</gene>
<protein>
    <submittedName>
        <fullName evidence="2">Hypothetical membrane protein</fullName>
    </submittedName>
</protein>
<dbReference type="AlphaFoldDB" id="A0A024HDA2"/>
<evidence type="ECO:0000256" key="1">
    <source>
        <dbReference type="SAM" id="Phobius"/>
    </source>
</evidence>
<organism evidence="2 3">
    <name type="scientific">Pseudomonas knackmussii (strain DSM 6978 / CCUG 54928 / LMG 23759 / B13)</name>
    <dbReference type="NCBI Taxonomy" id="1301098"/>
    <lineage>
        <taxon>Bacteria</taxon>
        <taxon>Pseudomonadati</taxon>
        <taxon>Pseudomonadota</taxon>
        <taxon>Gammaproteobacteria</taxon>
        <taxon>Pseudomonadales</taxon>
        <taxon>Pseudomonadaceae</taxon>
        <taxon>Pseudomonas</taxon>
    </lineage>
</organism>
<keyword evidence="3" id="KW-1185">Reference proteome</keyword>
<accession>A0A024HDA2</accession>
<dbReference type="OrthoDB" id="9812539at2"/>
<feature type="transmembrane region" description="Helical" evidence="1">
    <location>
        <begin position="143"/>
        <end position="164"/>
    </location>
</feature>
<keyword evidence="1" id="KW-0472">Membrane</keyword>
<reference evidence="2 3" key="1">
    <citation type="submission" date="2013-03" db="EMBL/GenBank/DDBJ databases">
        <authorList>
            <person name="Linke B."/>
        </authorList>
    </citation>
    <scope>NUCLEOTIDE SEQUENCE [LARGE SCALE GENOMIC DNA]</scope>
    <source>
        <strain evidence="2 3">B13</strain>
    </source>
</reference>
<dbReference type="EMBL" id="HG322950">
    <property type="protein sequence ID" value="CDF82487.1"/>
    <property type="molecule type" value="Genomic_DNA"/>
</dbReference>
<dbReference type="HOGENOM" id="CLU_116614_0_0_6"/>
<dbReference type="KEGG" id="pkc:PKB_1122"/>
<feature type="transmembrane region" description="Helical" evidence="1">
    <location>
        <begin position="7"/>
        <end position="28"/>
    </location>
</feature>
<feature type="transmembrane region" description="Helical" evidence="1">
    <location>
        <begin position="101"/>
        <end position="123"/>
    </location>
</feature>
<dbReference type="Pfam" id="PF11158">
    <property type="entry name" value="DUF2938"/>
    <property type="match status" value="1"/>
</dbReference>
<dbReference type="eggNOG" id="ENOG5031TIF">
    <property type="taxonomic scope" value="Bacteria"/>
</dbReference>
<dbReference type="RefSeq" id="WP_052355187.1">
    <property type="nucleotide sequence ID" value="NZ_HG322950.1"/>
</dbReference>
<sequence>MASIMQFILLSTLIGIGATAVMDAWLMFLKRVGVQTLSMAFIGRWVGHALRGQVRHTAIARAEPVRGELALGWLMHYVTGIAFAALLLAIEGLAWGRSPSLLPALVVGLATVAVPLLLIQPAMGAGLLARKTPTPRANCLRSLANHGVFGLGLYLAALPCAWLLA</sequence>
<dbReference type="Proteomes" id="UP000025241">
    <property type="component" value="Chromosome I"/>
</dbReference>
<name>A0A024HDA2_PSEKB</name>
<feature type="transmembrane region" description="Helical" evidence="1">
    <location>
        <begin position="74"/>
        <end position="94"/>
    </location>
</feature>
<keyword evidence="1" id="KW-0812">Transmembrane</keyword>